<proteinExistence type="inferred from homology"/>
<dbReference type="SUPFAM" id="SSF52374">
    <property type="entry name" value="Nucleotidylyl transferase"/>
    <property type="match status" value="1"/>
</dbReference>
<reference evidence="7 8" key="1">
    <citation type="submission" date="2020-08" db="EMBL/GenBank/DDBJ databases">
        <title>Plant Genome Project.</title>
        <authorList>
            <person name="Zhang R.-G."/>
        </authorList>
    </citation>
    <scope>NUCLEOTIDE SEQUENCE [LARGE SCALE GENOMIC DNA]</scope>
    <source>
        <tissue evidence="7">Rhizome</tissue>
    </source>
</reference>
<comment type="similarity">
    <text evidence="1">Belongs to the class-I aminoacyl-tRNA synthetase family.</text>
</comment>
<dbReference type="Proteomes" id="UP000734854">
    <property type="component" value="Unassembled WGS sequence"/>
</dbReference>
<dbReference type="EMBL" id="JACMSC010000011">
    <property type="protein sequence ID" value="KAG6501620.1"/>
    <property type="molecule type" value="Genomic_DNA"/>
</dbReference>
<organism evidence="7 8">
    <name type="scientific">Zingiber officinale</name>
    <name type="common">Ginger</name>
    <name type="synonym">Amomum zingiber</name>
    <dbReference type="NCBI Taxonomy" id="94328"/>
    <lineage>
        <taxon>Eukaryota</taxon>
        <taxon>Viridiplantae</taxon>
        <taxon>Streptophyta</taxon>
        <taxon>Embryophyta</taxon>
        <taxon>Tracheophyta</taxon>
        <taxon>Spermatophyta</taxon>
        <taxon>Magnoliopsida</taxon>
        <taxon>Liliopsida</taxon>
        <taxon>Zingiberales</taxon>
        <taxon>Zingiberaceae</taxon>
        <taxon>Zingiber</taxon>
    </lineage>
</organism>
<dbReference type="PANTHER" id="PTHR45794:SF1">
    <property type="entry name" value="LEUCINE--TRNA LIGASE, CYTOPLASMIC"/>
    <property type="match status" value="1"/>
</dbReference>
<evidence type="ECO:0000256" key="1">
    <source>
        <dbReference type="ARBA" id="ARBA00005594"/>
    </source>
</evidence>
<comment type="caution">
    <text evidence="7">The sequence shown here is derived from an EMBL/GenBank/DDBJ whole genome shotgun (WGS) entry which is preliminary data.</text>
</comment>
<dbReference type="GO" id="GO:0005524">
    <property type="term" value="F:ATP binding"/>
    <property type="evidence" value="ECO:0007669"/>
    <property type="project" value="UniProtKB-KW"/>
</dbReference>
<evidence type="ECO:0000313" key="7">
    <source>
        <dbReference type="EMBL" id="KAG6501620.1"/>
    </source>
</evidence>
<keyword evidence="4" id="KW-0067">ATP-binding</keyword>
<sequence length="289" mass="32150">MKVVAALEEKKSAMVEKEAEEDASNCDLDGSNSNISASEAATIINSILATTPAVPSDMEVSKMEFDADTILQHCKDTFESDNGISATRNVDVVEGAVLKTEADSFPVSEWQQGKVDSIMEREPEKKIMSRSGDECVVALTGHWYITYGEAEWKSKAEDCLAKMNLYCKETRSGFEHTLNSTLSMAFYTVAHLLQCGDMYGFDHSSVKPEQMTDDVWDYIFGGGPQPKSDVPMVLLNKRKQEFDYWTLRQAIKEFSSNATRFSLSDAGDGRSLNKALKTGFYDLQATRDE</sequence>
<dbReference type="Gene3D" id="3.40.50.620">
    <property type="entry name" value="HUPs"/>
    <property type="match status" value="2"/>
</dbReference>
<keyword evidence="2" id="KW-0436">Ligase</keyword>
<keyword evidence="8" id="KW-1185">Reference proteome</keyword>
<protein>
    <submittedName>
        <fullName evidence="7">Uncharacterized protein</fullName>
    </submittedName>
</protein>
<dbReference type="GO" id="GO:0006429">
    <property type="term" value="P:leucyl-tRNA aminoacylation"/>
    <property type="evidence" value="ECO:0007669"/>
    <property type="project" value="InterPro"/>
</dbReference>
<accession>A0A8J5G569</accession>
<evidence type="ECO:0000256" key="2">
    <source>
        <dbReference type="ARBA" id="ARBA00022598"/>
    </source>
</evidence>
<dbReference type="GO" id="GO:0002161">
    <property type="term" value="F:aminoacyl-tRNA deacylase activity"/>
    <property type="evidence" value="ECO:0007669"/>
    <property type="project" value="InterPro"/>
</dbReference>
<dbReference type="AlphaFoldDB" id="A0A8J5G569"/>
<dbReference type="Gene3D" id="3.90.740.10">
    <property type="entry name" value="Valyl/Leucyl/Isoleucyl-tRNA synthetase, editing domain"/>
    <property type="match status" value="1"/>
</dbReference>
<keyword evidence="5" id="KW-0648">Protein biosynthesis</keyword>
<keyword evidence="6" id="KW-0030">Aminoacyl-tRNA synthetase</keyword>
<evidence type="ECO:0000256" key="6">
    <source>
        <dbReference type="ARBA" id="ARBA00023146"/>
    </source>
</evidence>
<evidence type="ECO:0000256" key="4">
    <source>
        <dbReference type="ARBA" id="ARBA00022840"/>
    </source>
</evidence>
<dbReference type="InterPro" id="IPR014729">
    <property type="entry name" value="Rossmann-like_a/b/a_fold"/>
</dbReference>
<dbReference type="GO" id="GO:0004823">
    <property type="term" value="F:leucine-tRNA ligase activity"/>
    <property type="evidence" value="ECO:0007669"/>
    <property type="project" value="InterPro"/>
</dbReference>
<evidence type="ECO:0000256" key="3">
    <source>
        <dbReference type="ARBA" id="ARBA00022741"/>
    </source>
</evidence>
<dbReference type="InterPro" id="IPR009008">
    <property type="entry name" value="Val/Leu/Ile-tRNA-synth_edit"/>
</dbReference>
<name>A0A8J5G569_ZINOF</name>
<evidence type="ECO:0000256" key="5">
    <source>
        <dbReference type="ARBA" id="ARBA00022917"/>
    </source>
</evidence>
<gene>
    <name evidence="7" type="ORF">ZIOFF_041503</name>
</gene>
<evidence type="ECO:0000313" key="8">
    <source>
        <dbReference type="Proteomes" id="UP000734854"/>
    </source>
</evidence>
<dbReference type="InterPro" id="IPR004493">
    <property type="entry name" value="Leu-tRNA-synth_Ia_arc/euk"/>
</dbReference>
<dbReference type="PANTHER" id="PTHR45794">
    <property type="entry name" value="LEUCYL-TRNA SYNTHETASE"/>
    <property type="match status" value="1"/>
</dbReference>
<keyword evidence="3" id="KW-0547">Nucleotide-binding</keyword>